<name>A0A2P2QJ06_RHIMU</name>
<accession>A0A2P2QJ06</accession>
<sequence>MPMLRKSEIQPNSSSSHVPPCNFLCIEYHIKADIEGRKHYSCKTSPKNL</sequence>
<reference evidence="1" key="1">
    <citation type="submission" date="2018-02" db="EMBL/GenBank/DDBJ databases">
        <title>Rhizophora mucronata_Transcriptome.</title>
        <authorList>
            <person name="Meera S.P."/>
            <person name="Sreeshan A."/>
            <person name="Augustine A."/>
        </authorList>
    </citation>
    <scope>NUCLEOTIDE SEQUENCE</scope>
    <source>
        <tissue evidence="1">Leaf</tissue>
    </source>
</reference>
<dbReference type="AlphaFoldDB" id="A0A2P2QJ06"/>
<proteinExistence type="predicted"/>
<evidence type="ECO:0000313" key="1">
    <source>
        <dbReference type="EMBL" id="MBX66956.1"/>
    </source>
</evidence>
<dbReference type="EMBL" id="GGEC01086472">
    <property type="protein sequence ID" value="MBX66956.1"/>
    <property type="molecule type" value="Transcribed_RNA"/>
</dbReference>
<protein>
    <submittedName>
        <fullName evidence="1">Uncharacterized protein</fullName>
    </submittedName>
</protein>
<organism evidence="1">
    <name type="scientific">Rhizophora mucronata</name>
    <name type="common">Asiatic mangrove</name>
    <dbReference type="NCBI Taxonomy" id="61149"/>
    <lineage>
        <taxon>Eukaryota</taxon>
        <taxon>Viridiplantae</taxon>
        <taxon>Streptophyta</taxon>
        <taxon>Embryophyta</taxon>
        <taxon>Tracheophyta</taxon>
        <taxon>Spermatophyta</taxon>
        <taxon>Magnoliopsida</taxon>
        <taxon>eudicotyledons</taxon>
        <taxon>Gunneridae</taxon>
        <taxon>Pentapetalae</taxon>
        <taxon>rosids</taxon>
        <taxon>fabids</taxon>
        <taxon>Malpighiales</taxon>
        <taxon>Rhizophoraceae</taxon>
        <taxon>Rhizophora</taxon>
    </lineage>
</organism>